<feature type="transmembrane region" description="Helical" evidence="1">
    <location>
        <begin position="7"/>
        <end position="29"/>
    </location>
</feature>
<comment type="caution">
    <text evidence="2">The sequence shown here is derived from an EMBL/GenBank/DDBJ whole genome shotgun (WGS) entry which is preliminary data.</text>
</comment>
<evidence type="ECO:0000313" key="3">
    <source>
        <dbReference type="EMBL" id="RGC47893.1"/>
    </source>
</evidence>
<proteinExistence type="predicted"/>
<dbReference type="RefSeq" id="WP_015513109.1">
    <property type="nucleotide sequence ID" value="NZ_JAAXCM010000020.1"/>
</dbReference>
<evidence type="ECO:0000313" key="5">
    <source>
        <dbReference type="Proteomes" id="UP000261231"/>
    </source>
</evidence>
<keyword evidence="1" id="KW-1133">Transmembrane helix</keyword>
<keyword evidence="1" id="KW-0472">Membrane</keyword>
<feature type="transmembrane region" description="Helical" evidence="1">
    <location>
        <begin position="205"/>
        <end position="222"/>
    </location>
</feature>
<name>A0A3E2TMW4_9FIRM</name>
<evidence type="ECO:0000313" key="2">
    <source>
        <dbReference type="EMBL" id="RGB79680.1"/>
    </source>
</evidence>
<accession>A0A3E2TMW4</accession>
<feature type="transmembrane region" description="Helical" evidence="1">
    <location>
        <begin position="98"/>
        <end position="117"/>
    </location>
</feature>
<gene>
    <name evidence="2" type="ORF">DW070_09540</name>
    <name evidence="3" type="ORF">DW747_06910</name>
</gene>
<dbReference type="EMBL" id="QVFD01000005">
    <property type="protein sequence ID" value="RGC47893.1"/>
    <property type="molecule type" value="Genomic_DNA"/>
</dbReference>
<keyword evidence="5" id="KW-1185">Reference proteome</keyword>
<dbReference type="EMBL" id="QVEP01000021">
    <property type="protein sequence ID" value="RGB79680.1"/>
    <property type="molecule type" value="Genomic_DNA"/>
</dbReference>
<evidence type="ECO:0000313" key="4">
    <source>
        <dbReference type="Proteomes" id="UP000260773"/>
    </source>
</evidence>
<organism evidence="2 4">
    <name type="scientific">Coprococcus catus</name>
    <dbReference type="NCBI Taxonomy" id="116085"/>
    <lineage>
        <taxon>Bacteria</taxon>
        <taxon>Bacillati</taxon>
        <taxon>Bacillota</taxon>
        <taxon>Clostridia</taxon>
        <taxon>Lachnospirales</taxon>
        <taxon>Lachnospiraceae</taxon>
        <taxon>Coprococcus</taxon>
    </lineage>
</organism>
<dbReference type="Proteomes" id="UP000261231">
    <property type="component" value="Unassembled WGS sequence"/>
</dbReference>
<feature type="transmembrane region" description="Helical" evidence="1">
    <location>
        <begin position="153"/>
        <end position="172"/>
    </location>
</feature>
<dbReference type="AlphaFoldDB" id="A0A3E2TMW4"/>
<evidence type="ECO:0000256" key="1">
    <source>
        <dbReference type="SAM" id="Phobius"/>
    </source>
</evidence>
<dbReference type="GeneID" id="74985898"/>
<sequence length="242" mass="28578">MTKKYRWIFGILITICMSIILILISSIALDYHRNVWRYLGGPVSDGIVPQKVIEWLLIVTPVWTICGWWLNNQFALVQMTVFRYGNIGVWWKQQIKEVYLLHSWYYILMFVVLKLRIQKYWTANLYLEILMILIHSLFMLTIMILIRIVVNNMLASFTCILMLEILSIYASAQKWFSPKYCPFVWGMYNVCNQTYPNKGYDIEKAIVLSVVFIIVLNAAIFVDKKLLKRSLSHGKNRTDRSE</sequence>
<feature type="transmembrane region" description="Helical" evidence="1">
    <location>
        <begin position="123"/>
        <end position="146"/>
    </location>
</feature>
<reference evidence="4 5" key="1">
    <citation type="submission" date="2018-08" db="EMBL/GenBank/DDBJ databases">
        <title>A genome reference for cultivated species of the human gut microbiota.</title>
        <authorList>
            <person name="Zou Y."/>
            <person name="Xue W."/>
            <person name="Luo G."/>
        </authorList>
    </citation>
    <scope>NUCLEOTIDE SEQUENCE [LARGE SCALE GENOMIC DNA]</scope>
    <source>
        <strain evidence="2 4">AF45-17</strain>
        <strain evidence="3 5">AM28-39</strain>
    </source>
</reference>
<feature type="transmembrane region" description="Helical" evidence="1">
    <location>
        <begin position="55"/>
        <end position="77"/>
    </location>
</feature>
<evidence type="ECO:0008006" key="6">
    <source>
        <dbReference type="Google" id="ProtNLM"/>
    </source>
</evidence>
<dbReference type="Proteomes" id="UP000260773">
    <property type="component" value="Unassembled WGS sequence"/>
</dbReference>
<keyword evidence="1" id="KW-0812">Transmembrane</keyword>
<protein>
    <recommendedName>
        <fullName evidence="6">DUF2705 domain-containing protein</fullName>
    </recommendedName>
</protein>